<dbReference type="AlphaFoldDB" id="A0A9P1JQ37"/>
<reference evidence="1 2" key="1">
    <citation type="journal article" date="2011" name="PLoS Genet.">
        <title>Azospirillum genomes reveal transition of bacteria from aquatic to terrestrial environments.</title>
        <authorList>
            <person name="Wisniewski-Dye F."/>
            <person name="Borziak K."/>
            <person name="Khalsa-Moyers G."/>
            <person name="Alexandre G."/>
            <person name="Sukharnikov L.O."/>
            <person name="Wuichet K."/>
            <person name="Hurst G.B."/>
            <person name="McDonald W.H."/>
            <person name="Robertson J.S."/>
            <person name="Barbe V."/>
            <person name="Calteau A."/>
            <person name="Rouy Z."/>
            <person name="Mangenot S."/>
            <person name="Prigent-Combaret C."/>
            <person name="Normand P."/>
            <person name="Boyer M."/>
            <person name="Siguier P."/>
            <person name="Dessaux Y."/>
            <person name="Elmerich C."/>
            <person name="Condemine G."/>
            <person name="Krishnen G."/>
            <person name="Kennedy I."/>
            <person name="Paterson A.H."/>
            <person name="Gonzalez V."/>
            <person name="Mavingui P."/>
            <person name="Zhulin I.B."/>
        </authorList>
    </citation>
    <scope>NUCLEOTIDE SEQUENCE [LARGE SCALE GENOMIC DNA]</scope>
    <source>
        <strain evidence="1 2">Sp245</strain>
    </source>
</reference>
<dbReference type="EMBL" id="HE577327">
    <property type="protein sequence ID" value="CCC97569.1"/>
    <property type="molecule type" value="Genomic_DNA"/>
</dbReference>
<keyword evidence="2" id="KW-1185">Reference proteome</keyword>
<evidence type="ECO:0000313" key="2">
    <source>
        <dbReference type="Proteomes" id="UP000007319"/>
    </source>
</evidence>
<sequence length="95" mass="10414">MCETAPVGSGETNLNDLVQHPNLGFDVAFDHLDAGNHVAFQKRFAQPVAIFFDLSGSDAAFRIYVPNEFHPVAYVPVDPHDFMVSNGGYDVFANL</sequence>
<dbReference type="Proteomes" id="UP000007319">
    <property type="component" value="Chromosome"/>
</dbReference>
<protein>
    <submittedName>
        <fullName evidence="1">Uncharacterized protein</fullName>
    </submittedName>
</protein>
<organism evidence="1 2">
    <name type="scientific">Azospirillum baldaniorum</name>
    <dbReference type="NCBI Taxonomy" id="1064539"/>
    <lineage>
        <taxon>Bacteria</taxon>
        <taxon>Pseudomonadati</taxon>
        <taxon>Pseudomonadota</taxon>
        <taxon>Alphaproteobacteria</taxon>
        <taxon>Rhodospirillales</taxon>
        <taxon>Azospirillaceae</taxon>
        <taxon>Azospirillum</taxon>
    </lineage>
</organism>
<gene>
    <name evidence="1" type="ORF">AZOBR_70205</name>
</gene>
<name>A0A9P1JQ37_9PROT</name>
<accession>A0A9P1JQ37</accession>
<evidence type="ECO:0000313" key="1">
    <source>
        <dbReference type="EMBL" id="CCC97569.1"/>
    </source>
</evidence>
<dbReference type="KEGG" id="abs:AZOBR_70205"/>
<proteinExistence type="predicted"/>